<organism evidence="1">
    <name type="scientific">marine sediment metagenome</name>
    <dbReference type="NCBI Taxonomy" id="412755"/>
    <lineage>
        <taxon>unclassified sequences</taxon>
        <taxon>metagenomes</taxon>
        <taxon>ecological metagenomes</taxon>
    </lineage>
</organism>
<name>A0A0F9MBF8_9ZZZZ</name>
<gene>
    <name evidence="1" type="ORF">LCGC14_1111160</name>
</gene>
<evidence type="ECO:0000313" key="1">
    <source>
        <dbReference type="EMBL" id="KKN03089.1"/>
    </source>
</evidence>
<sequence>MIFITIQETKYGLAFRVRTQHEQFNNTERVFLSLSNSNKEKLAQTLKSITKQAVDGI</sequence>
<dbReference type="AlphaFoldDB" id="A0A0F9MBF8"/>
<reference evidence="1" key="1">
    <citation type="journal article" date="2015" name="Nature">
        <title>Complex archaea that bridge the gap between prokaryotes and eukaryotes.</title>
        <authorList>
            <person name="Spang A."/>
            <person name="Saw J.H."/>
            <person name="Jorgensen S.L."/>
            <person name="Zaremba-Niedzwiedzka K."/>
            <person name="Martijn J."/>
            <person name="Lind A.E."/>
            <person name="van Eijk R."/>
            <person name="Schleper C."/>
            <person name="Guy L."/>
            <person name="Ettema T.J."/>
        </authorList>
    </citation>
    <scope>NUCLEOTIDE SEQUENCE</scope>
</reference>
<protein>
    <submittedName>
        <fullName evidence="1">Uncharacterized protein</fullName>
    </submittedName>
</protein>
<dbReference type="EMBL" id="LAZR01005074">
    <property type="protein sequence ID" value="KKN03089.1"/>
    <property type="molecule type" value="Genomic_DNA"/>
</dbReference>
<proteinExistence type="predicted"/>
<comment type="caution">
    <text evidence="1">The sequence shown here is derived from an EMBL/GenBank/DDBJ whole genome shotgun (WGS) entry which is preliminary data.</text>
</comment>
<accession>A0A0F9MBF8</accession>